<evidence type="ECO:0000313" key="3">
    <source>
        <dbReference type="Proteomes" id="UP000027195"/>
    </source>
</evidence>
<feature type="non-terminal residue" evidence="2">
    <location>
        <position position="1"/>
    </location>
</feature>
<dbReference type="InParanoid" id="A0A067MXY4"/>
<dbReference type="InterPro" id="IPR046496">
    <property type="entry name" value="DUF6589"/>
</dbReference>
<evidence type="ECO:0000259" key="1">
    <source>
        <dbReference type="Pfam" id="PF20231"/>
    </source>
</evidence>
<reference evidence="3" key="1">
    <citation type="journal article" date="2014" name="Proc. Natl. Acad. Sci. U.S.A.">
        <title>Extensive sampling of basidiomycete genomes demonstrates inadequacy of the white-rot/brown-rot paradigm for wood decay fungi.</title>
        <authorList>
            <person name="Riley R."/>
            <person name="Salamov A.A."/>
            <person name="Brown D.W."/>
            <person name="Nagy L.G."/>
            <person name="Floudas D."/>
            <person name="Held B.W."/>
            <person name="Levasseur A."/>
            <person name="Lombard V."/>
            <person name="Morin E."/>
            <person name="Otillar R."/>
            <person name="Lindquist E.A."/>
            <person name="Sun H."/>
            <person name="LaButti K.M."/>
            <person name="Schmutz J."/>
            <person name="Jabbour D."/>
            <person name="Luo H."/>
            <person name="Baker S.E."/>
            <person name="Pisabarro A.G."/>
            <person name="Walton J.D."/>
            <person name="Blanchette R.A."/>
            <person name="Henrissat B."/>
            <person name="Martin F."/>
            <person name="Cullen D."/>
            <person name="Hibbett D.S."/>
            <person name="Grigoriev I.V."/>
        </authorList>
    </citation>
    <scope>NUCLEOTIDE SEQUENCE [LARGE SCALE GENOMIC DNA]</scope>
    <source>
        <strain evidence="3">FD-172 SS1</strain>
    </source>
</reference>
<dbReference type="HOGENOM" id="CLU_006728_0_0_1"/>
<organism evidence="2 3">
    <name type="scientific">Botryobasidium botryosum (strain FD-172 SS1)</name>
    <dbReference type="NCBI Taxonomy" id="930990"/>
    <lineage>
        <taxon>Eukaryota</taxon>
        <taxon>Fungi</taxon>
        <taxon>Dikarya</taxon>
        <taxon>Basidiomycota</taxon>
        <taxon>Agaricomycotina</taxon>
        <taxon>Agaricomycetes</taxon>
        <taxon>Cantharellales</taxon>
        <taxon>Botryobasidiaceae</taxon>
        <taxon>Botryobasidium</taxon>
    </lineage>
</organism>
<keyword evidence="3" id="KW-1185">Reference proteome</keyword>
<dbReference type="STRING" id="930990.A0A067MXY4"/>
<dbReference type="EMBL" id="KL198019">
    <property type="protein sequence ID" value="KDQ19565.1"/>
    <property type="molecule type" value="Genomic_DNA"/>
</dbReference>
<dbReference type="AlphaFoldDB" id="A0A067MXY4"/>
<feature type="domain" description="DUF6589" evidence="1">
    <location>
        <begin position="135"/>
        <end position="588"/>
    </location>
</feature>
<proteinExistence type="predicted"/>
<evidence type="ECO:0000313" key="2">
    <source>
        <dbReference type="EMBL" id="KDQ19565.1"/>
    </source>
</evidence>
<feature type="non-terminal residue" evidence="2">
    <location>
        <position position="624"/>
    </location>
</feature>
<dbReference type="Proteomes" id="UP000027195">
    <property type="component" value="Unassembled WGS sequence"/>
</dbReference>
<protein>
    <recommendedName>
        <fullName evidence="1">DUF6589 domain-containing protein</fullName>
    </recommendedName>
</protein>
<sequence length="624" mass="69592">VCTNSIASLVFARSDYAGLYQLANGVALYAARAHTTTFRVLSHVGYTVSHNSVTSAIKTAKKDVMAELAGRMARREAFIRFVMDNVQFYSKVHDFRLGSRAKMVIGCAATAIEMENCMPAAFDSRVLEEERAKARRKDLTVQDLLGSINSKHMTLVSSLHWLMALVSFVPTLSHHKSAVNKLFRTQAAKRPMPANHRTKIHPLGTSGSEHARSIERNYALVDFLETQLKVDTAATKYPTLVPVSGDGMTFEQIHRLKKFLASQSQPRHRLAHIVPVLELWHTKWADLSRIFAEHFNLDAIKDPSALSGSAAAIQAPLPTNTKKVDFYPSAHTITSVAKAQMINCWSLLLGTEDVVQYFADLEKVKALPALDELLSKANILVHCYSTTRAYEQALGLQNPPNPGSAYDFPIGEWSPDSGRRVDGDLETNGDSETNNFTGDRVLANSILFLRDATWYMEMCHAVAGGDIGRVLEILKIWIFTFEGSSHTKYSSYLLEVYCNLHYEFSDPLKDAILSNYLVNRSGIEGQFLEADLLQGHLQFGLELYAQHKAKEFDDPSFCELISPAIEELGALKKDREASVLLSSRTKTHSAPHLKVEYKTLLRIYADKKLHMFCAGRALGHVARD</sequence>
<accession>A0A067MXY4</accession>
<dbReference type="Pfam" id="PF20231">
    <property type="entry name" value="DUF6589"/>
    <property type="match status" value="1"/>
</dbReference>
<dbReference type="OrthoDB" id="3256296at2759"/>
<name>A0A067MXY4_BOTB1</name>
<gene>
    <name evidence="2" type="ORF">BOTBODRAFT_82813</name>
</gene>